<dbReference type="PANTHER" id="PTHR34047">
    <property type="entry name" value="NUCLEAR INTRON MATURASE 1, MITOCHONDRIAL-RELATED"/>
    <property type="match status" value="1"/>
</dbReference>
<name>A0A1H0N2R8_SELRU</name>
<dbReference type="AlphaFoldDB" id="A0A1H0N2R8"/>
<protein>
    <submittedName>
        <fullName evidence="2">Retron-type reverse transcriptase</fullName>
    </submittedName>
</protein>
<accession>A0A1H0N2R8</accession>
<dbReference type="InterPro" id="IPR000477">
    <property type="entry name" value="RT_dom"/>
</dbReference>
<keyword evidence="2" id="KW-0808">Transferase</keyword>
<evidence type="ECO:0000313" key="3">
    <source>
        <dbReference type="Proteomes" id="UP000182412"/>
    </source>
</evidence>
<dbReference type="PROSITE" id="PS50878">
    <property type="entry name" value="RT_POL"/>
    <property type="match status" value="1"/>
</dbReference>
<dbReference type="Proteomes" id="UP000182412">
    <property type="component" value="Unassembled WGS sequence"/>
</dbReference>
<proteinExistence type="predicted"/>
<gene>
    <name evidence="2" type="ORF">SAMN05216366_102149</name>
</gene>
<keyword evidence="2" id="KW-0548">Nucleotidyltransferase</keyword>
<dbReference type="PANTHER" id="PTHR34047:SF8">
    <property type="entry name" value="PROTEIN YKFC"/>
    <property type="match status" value="1"/>
</dbReference>
<dbReference type="RefSeq" id="WP_074571156.1">
    <property type="nucleotide sequence ID" value="NZ_FNJQ01000002.1"/>
</dbReference>
<organism evidence="2 3">
    <name type="scientific">Selenomonas ruminantium</name>
    <dbReference type="NCBI Taxonomy" id="971"/>
    <lineage>
        <taxon>Bacteria</taxon>
        <taxon>Bacillati</taxon>
        <taxon>Bacillota</taxon>
        <taxon>Negativicutes</taxon>
        <taxon>Selenomonadales</taxon>
        <taxon>Selenomonadaceae</taxon>
        <taxon>Selenomonas</taxon>
    </lineage>
</organism>
<keyword evidence="2" id="KW-0695">RNA-directed DNA polymerase</keyword>
<dbReference type="InterPro" id="IPR051083">
    <property type="entry name" value="GrpII_Intron_Splice-Mob/Def"/>
</dbReference>
<evidence type="ECO:0000313" key="2">
    <source>
        <dbReference type="EMBL" id="SDO86953.1"/>
    </source>
</evidence>
<dbReference type="EMBL" id="FNJQ01000002">
    <property type="protein sequence ID" value="SDO86953.1"/>
    <property type="molecule type" value="Genomic_DNA"/>
</dbReference>
<dbReference type="Pfam" id="PF00078">
    <property type="entry name" value="RVT_1"/>
    <property type="match status" value="1"/>
</dbReference>
<dbReference type="OrthoDB" id="9793236at2"/>
<dbReference type="GO" id="GO:0003964">
    <property type="term" value="F:RNA-directed DNA polymerase activity"/>
    <property type="evidence" value="ECO:0007669"/>
    <property type="project" value="UniProtKB-KW"/>
</dbReference>
<dbReference type="CDD" id="cd01651">
    <property type="entry name" value="RT_G2_intron"/>
    <property type="match status" value="1"/>
</dbReference>
<evidence type="ECO:0000259" key="1">
    <source>
        <dbReference type="PROSITE" id="PS50878"/>
    </source>
</evidence>
<sequence>MKRYNNIYSKIYDFENLYLAYLEARKGKRYRHDVMRFTANLEENLITIQNELIYKTYKVGRYNEFFVHDPKKRLIMSLPFRDRVVQWAIYRQLNPLFDKRYISTSYGCRNGGGAHRAVKKLKEYLRAQPGMAYVLKMDVSKYFYRINHDILMGILRSMIKDEDLLWLLGTIINSDHDFGIEVDDWDYTGERLSNVGMPIGNLSSQMFANLYLNEADHFAKQVLGCKHYIRYMDDIVIVDTDKKRLREVLKKMDDFLTFHLALKLNNKTCIRTETQGVDFCGYRVWRTHIRLRKKSALKMKKHIKFLQREFSRGRIKADRFRNSLMSYLGMMSHCDSFSLKNKLMQNVLLTKGGGKHEK</sequence>
<reference evidence="2 3" key="1">
    <citation type="submission" date="2016-10" db="EMBL/GenBank/DDBJ databases">
        <authorList>
            <person name="de Groot N.N."/>
        </authorList>
    </citation>
    <scope>NUCLEOTIDE SEQUENCE [LARGE SCALE GENOMIC DNA]</scope>
    <source>
        <strain evidence="2 3">S137</strain>
    </source>
</reference>
<dbReference type="InterPro" id="IPR043502">
    <property type="entry name" value="DNA/RNA_pol_sf"/>
</dbReference>
<dbReference type="SUPFAM" id="SSF56672">
    <property type="entry name" value="DNA/RNA polymerases"/>
    <property type="match status" value="1"/>
</dbReference>
<feature type="domain" description="Reverse transcriptase" evidence="1">
    <location>
        <begin position="34"/>
        <end position="284"/>
    </location>
</feature>